<evidence type="ECO:0000256" key="8">
    <source>
        <dbReference type="ARBA" id="ARBA00023136"/>
    </source>
</evidence>
<gene>
    <name evidence="12" type="ORF">BDZ94DRAFT_1242499</name>
</gene>
<evidence type="ECO:0000256" key="1">
    <source>
        <dbReference type="ARBA" id="ARBA00004211"/>
    </source>
</evidence>
<comment type="similarity">
    <text evidence="2">Belongs to the VTI1 family.</text>
</comment>
<dbReference type="GO" id="GO:0005789">
    <property type="term" value="C:endoplasmic reticulum membrane"/>
    <property type="evidence" value="ECO:0007669"/>
    <property type="project" value="TreeGrafter"/>
</dbReference>
<dbReference type="GO" id="GO:0016236">
    <property type="term" value="P:macroautophagy"/>
    <property type="evidence" value="ECO:0007669"/>
    <property type="project" value="TreeGrafter"/>
</dbReference>
<reference evidence="12" key="1">
    <citation type="submission" date="2020-11" db="EMBL/GenBank/DDBJ databases">
        <authorList>
            <consortium name="DOE Joint Genome Institute"/>
            <person name="Ahrendt S."/>
            <person name="Riley R."/>
            <person name="Andreopoulos W."/>
            <person name="Labutti K."/>
            <person name="Pangilinan J."/>
            <person name="Ruiz-Duenas F.J."/>
            <person name="Barrasa J.M."/>
            <person name="Sanchez-Garcia M."/>
            <person name="Camarero S."/>
            <person name="Miyauchi S."/>
            <person name="Serrano A."/>
            <person name="Linde D."/>
            <person name="Babiker R."/>
            <person name="Drula E."/>
            <person name="Ayuso-Fernandez I."/>
            <person name="Pacheco R."/>
            <person name="Padilla G."/>
            <person name="Ferreira P."/>
            <person name="Barriuso J."/>
            <person name="Kellner H."/>
            <person name="Castanera R."/>
            <person name="Alfaro M."/>
            <person name="Ramirez L."/>
            <person name="Pisabarro A.G."/>
            <person name="Kuo A."/>
            <person name="Tritt A."/>
            <person name="Lipzen A."/>
            <person name="He G."/>
            <person name="Yan M."/>
            <person name="Ng V."/>
            <person name="Cullen D."/>
            <person name="Martin F."/>
            <person name="Rosso M.-N."/>
            <person name="Henrissat B."/>
            <person name="Hibbett D."/>
            <person name="Martinez A.T."/>
            <person name="Grigoriev I.V."/>
        </authorList>
    </citation>
    <scope>NUCLEOTIDE SEQUENCE</scope>
    <source>
        <strain evidence="12">CBS 247.69</strain>
    </source>
</reference>
<evidence type="ECO:0000256" key="3">
    <source>
        <dbReference type="ARBA" id="ARBA00022448"/>
    </source>
</evidence>
<keyword evidence="7 9" id="KW-0175">Coiled coil</keyword>
<evidence type="ECO:0000313" key="13">
    <source>
        <dbReference type="Proteomes" id="UP000807353"/>
    </source>
</evidence>
<dbReference type="InterPro" id="IPR000727">
    <property type="entry name" value="T_SNARE_dom"/>
</dbReference>
<dbReference type="GO" id="GO:0006886">
    <property type="term" value="P:intracellular protein transport"/>
    <property type="evidence" value="ECO:0007669"/>
    <property type="project" value="InterPro"/>
</dbReference>
<accession>A0A9P5YIY1</accession>
<evidence type="ECO:0000256" key="6">
    <source>
        <dbReference type="ARBA" id="ARBA00022989"/>
    </source>
</evidence>
<dbReference type="Gene3D" id="1.20.5.110">
    <property type="match status" value="1"/>
</dbReference>
<dbReference type="GO" id="GO:0005794">
    <property type="term" value="C:Golgi apparatus"/>
    <property type="evidence" value="ECO:0007669"/>
    <property type="project" value="TreeGrafter"/>
</dbReference>
<dbReference type="Proteomes" id="UP000807353">
    <property type="component" value="Unassembled WGS sequence"/>
</dbReference>
<dbReference type="FunFam" id="1.20.5.110:FF:000002">
    <property type="entry name" value="Vesicle transport through interaction with t-SNAREsB"/>
    <property type="match status" value="1"/>
</dbReference>
<dbReference type="Gene3D" id="1.20.58.400">
    <property type="entry name" value="t-snare proteins"/>
    <property type="match status" value="1"/>
</dbReference>
<protein>
    <submittedName>
        <fullName evidence="12">Vesicle transport v-snare protein vti1</fullName>
    </submittedName>
</protein>
<keyword evidence="5" id="KW-0653">Protein transport</keyword>
<keyword evidence="8 10" id="KW-0472">Membrane</keyword>
<dbReference type="GO" id="GO:0048280">
    <property type="term" value="P:vesicle fusion with Golgi apparatus"/>
    <property type="evidence" value="ECO:0007669"/>
    <property type="project" value="TreeGrafter"/>
</dbReference>
<dbReference type="GO" id="GO:0006896">
    <property type="term" value="P:Golgi to vacuole transport"/>
    <property type="evidence" value="ECO:0007669"/>
    <property type="project" value="TreeGrafter"/>
</dbReference>
<dbReference type="SUPFAM" id="SSF47661">
    <property type="entry name" value="t-snare proteins"/>
    <property type="match status" value="1"/>
</dbReference>
<dbReference type="InterPro" id="IPR010989">
    <property type="entry name" value="SNARE"/>
</dbReference>
<dbReference type="CDD" id="cd15862">
    <property type="entry name" value="SNARE_Vti1"/>
    <property type="match status" value="1"/>
</dbReference>
<evidence type="ECO:0000259" key="11">
    <source>
        <dbReference type="SMART" id="SM00397"/>
    </source>
</evidence>
<feature type="transmembrane region" description="Helical" evidence="10">
    <location>
        <begin position="206"/>
        <end position="225"/>
    </location>
</feature>
<feature type="domain" description="T-SNARE coiled-coil homology" evidence="11">
    <location>
        <begin position="130"/>
        <end position="197"/>
    </location>
</feature>
<feature type="coiled-coil region" evidence="9">
    <location>
        <begin position="42"/>
        <end position="98"/>
    </location>
</feature>
<keyword evidence="13" id="KW-1185">Reference proteome</keyword>
<dbReference type="Pfam" id="PF12352">
    <property type="entry name" value="V-SNARE_C"/>
    <property type="match status" value="1"/>
</dbReference>
<dbReference type="InterPro" id="IPR038407">
    <property type="entry name" value="v-SNARE_N_sf"/>
</dbReference>
<evidence type="ECO:0000256" key="5">
    <source>
        <dbReference type="ARBA" id="ARBA00022927"/>
    </source>
</evidence>
<dbReference type="GO" id="GO:0005484">
    <property type="term" value="F:SNAP receptor activity"/>
    <property type="evidence" value="ECO:0007669"/>
    <property type="project" value="TreeGrafter"/>
</dbReference>
<dbReference type="SMART" id="SM00397">
    <property type="entry name" value="t_SNARE"/>
    <property type="match status" value="1"/>
</dbReference>
<dbReference type="PANTHER" id="PTHR21230:SF26">
    <property type="entry name" value="VESICLE TRANSPORT THROUGH INTERACTION WITH T-SNARES HOMOLOG 1A"/>
    <property type="match status" value="1"/>
</dbReference>
<dbReference type="GO" id="GO:0006891">
    <property type="term" value="P:intra-Golgi vesicle-mediated transport"/>
    <property type="evidence" value="ECO:0007669"/>
    <property type="project" value="TreeGrafter"/>
</dbReference>
<name>A0A9P5YIY1_9AGAR</name>
<organism evidence="12 13">
    <name type="scientific">Collybia nuda</name>
    <dbReference type="NCBI Taxonomy" id="64659"/>
    <lineage>
        <taxon>Eukaryota</taxon>
        <taxon>Fungi</taxon>
        <taxon>Dikarya</taxon>
        <taxon>Basidiomycota</taxon>
        <taxon>Agaricomycotina</taxon>
        <taxon>Agaricomycetes</taxon>
        <taxon>Agaricomycetidae</taxon>
        <taxon>Agaricales</taxon>
        <taxon>Tricholomatineae</taxon>
        <taxon>Clitocybaceae</taxon>
        <taxon>Collybia</taxon>
    </lineage>
</organism>
<sequence length="229" mass="25432">MDNTPTALFTSHELDLTQLLQGVHQTLDAVQDQEAEARKKALRRVEVELDGADDVISQLELEIQGIPRSMVASHSTRLTRAKAELARAKKRAREVHTAGARRELVGAGVTRGQNAFSSDDPYTSEDTRTRLLTGTAILEDGSRRLTDTQRIALEAEDVGAGILRSLRGQREVIEGARGELQNADINIDRASGTIKKMIHQMYKQRFILSAIGVFLVLLVITILYFKMVR</sequence>
<dbReference type="GO" id="GO:0031902">
    <property type="term" value="C:late endosome membrane"/>
    <property type="evidence" value="ECO:0007669"/>
    <property type="project" value="TreeGrafter"/>
</dbReference>
<keyword evidence="6 10" id="KW-1133">Transmembrane helix</keyword>
<keyword evidence="4 10" id="KW-0812">Transmembrane</keyword>
<comment type="subcellular location">
    <subcellularLocation>
        <location evidence="1">Membrane</location>
        <topology evidence="1">Single-pass type IV membrane protein</topology>
    </subcellularLocation>
</comment>
<evidence type="ECO:0000256" key="7">
    <source>
        <dbReference type="ARBA" id="ARBA00023054"/>
    </source>
</evidence>
<evidence type="ECO:0000256" key="2">
    <source>
        <dbReference type="ARBA" id="ARBA00006108"/>
    </source>
</evidence>
<dbReference type="GO" id="GO:0000149">
    <property type="term" value="F:SNARE binding"/>
    <property type="evidence" value="ECO:0007669"/>
    <property type="project" value="TreeGrafter"/>
</dbReference>
<dbReference type="GO" id="GO:0005829">
    <property type="term" value="C:cytosol"/>
    <property type="evidence" value="ECO:0007669"/>
    <property type="project" value="GOC"/>
</dbReference>
<dbReference type="GO" id="GO:0031201">
    <property type="term" value="C:SNARE complex"/>
    <property type="evidence" value="ECO:0007669"/>
    <property type="project" value="TreeGrafter"/>
</dbReference>
<comment type="caution">
    <text evidence="12">The sequence shown here is derived from an EMBL/GenBank/DDBJ whole genome shotgun (WGS) entry which is preliminary data.</text>
</comment>
<dbReference type="OrthoDB" id="430637at2759"/>
<evidence type="ECO:0000256" key="9">
    <source>
        <dbReference type="SAM" id="Coils"/>
    </source>
</evidence>
<dbReference type="EMBL" id="MU150229">
    <property type="protein sequence ID" value="KAF9469485.1"/>
    <property type="molecule type" value="Genomic_DNA"/>
</dbReference>
<dbReference type="GO" id="GO:0042147">
    <property type="term" value="P:retrograde transport, endosome to Golgi"/>
    <property type="evidence" value="ECO:0007669"/>
    <property type="project" value="TreeGrafter"/>
</dbReference>
<keyword evidence="3" id="KW-0813">Transport</keyword>
<dbReference type="GO" id="GO:0012507">
    <property type="term" value="C:ER to Golgi transport vesicle membrane"/>
    <property type="evidence" value="ECO:0007669"/>
    <property type="project" value="TreeGrafter"/>
</dbReference>
<evidence type="ECO:0000256" key="4">
    <source>
        <dbReference type="ARBA" id="ARBA00022692"/>
    </source>
</evidence>
<evidence type="ECO:0000313" key="12">
    <source>
        <dbReference type="EMBL" id="KAF9469485.1"/>
    </source>
</evidence>
<dbReference type="PANTHER" id="PTHR21230">
    <property type="entry name" value="VESICLE TRANSPORT V-SNARE PROTEIN VTI1-RELATED"/>
    <property type="match status" value="1"/>
</dbReference>
<dbReference type="AlphaFoldDB" id="A0A9P5YIY1"/>
<proteinExistence type="inferred from homology"/>
<evidence type="ECO:0000256" key="10">
    <source>
        <dbReference type="SAM" id="Phobius"/>
    </source>
</evidence>
<dbReference type="SUPFAM" id="SSF58038">
    <property type="entry name" value="SNARE fusion complex"/>
    <property type="match status" value="1"/>
</dbReference>
<dbReference type="Pfam" id="PF05008">
    <property type="entry name" value="V-SNARE"/>
    <property type="match status" value="1"/>
</dbReference>
<dbReference type="InterPro" id="IPR007705">
    <property type="entry name" value="Vesicle_trsprt_v-SNARE_N"/>
</dbReference>